<dbReference type="InterPro" id="IPR002052">
    <property type="entry name" value="DNA_methylase_N6_adenine_CS"/>
</dbReference>
<dbReference type="GO" id="GO:0009007">
    <property type="term" value="F:site-specific DNA-methyltransferase (adenine-specific) activity"/>
    <property type="evidence" value="ECO:0007669"/>
    <property type="project" value="UniProtKB-EC"/>
</dbReference>
<dbReference type="Gene3D" id="3.40.50.150">
    <property type="entry name" value="Vaccinia Virus protein VP39"/>
    <property type="match status" value="1"/>
</dbReference>
<dbReference type="Proteomes" id="UP000007058">
    <property type="component" value="Chromosome"/>
</dbReference>
<comment type="catalytic activity">
    <reaction evidence="6">
        <text>a 2'-deoxyadenosine in DNA + S-adenosyl-L-methionine = an N(6)-methyl-2'-deoxyadenosine in DNA + S-adenosyl-L-homocysteine + H(+)</text>
        <dbReference type="Rhea" id="RHEA:15197"/>
        <dbReference type="Rhea" id="RHEA-COMP:12418"/>
        <dbReference type="Rhea" id="RHEA-COMP:12419"/>
        <dbReference type="ChEBI" id="CHEBI:15378"/>
        <dbReference type="ChEBI" id="CHEBI:57856"/>
        <dbReference type="ChEBI" id="CHEBI:59789"/>
        <dbReference type="ChEBI" id="CHEBI:90615"/>
        <dbReference type="ChEBI" id="CHEBI:90616"/>
        <dbReference type="EC" id="2.1.1.72"/>
    </reaction>
</comment>
<evidence type="ECO:0000313" key="8">
    <source>
        <dbReference type="Proteomes" id="UP000007058"/>
    </source>
</evidence>
<dbReference type="KEGG" id="mag:amb1631"/>
<proteinExistence type="inferred from homology"/>
<keyword evidence="4" id="KW-0808">Transferase</keyword>
<evidence type="ECO:0000256" key="6">
    <source>
        <dbReference type="ARBA" id="ARBA00047942"/>
    </source>
</evidence>
<dbReference type="PANTHER" id="PTHR30481">
    <property type="entry name" value="DNA ADENINE METHYLASE"/>
    <property type="match status" value="1"/>
</dbReference>
<evidence type="ECO:0000256" key="5">
    <source>
        <dbReference type="ARBA" id="ARBA00022691"/>
    </source>
</evidence>
<dbReference type="GO" id="GO:1904047">
    <property type="term" value="F:S-adenosyl-L-methionine binding"/>
    <property type="evidence" value="ECO:0007669"/>
    <property type="project" value="TreeGrafter"/>
</dbReference>
<evidence type="ECO:0000256" key="4">
    <source>
        <dbReference type="ARBA" id="ARBA00022679"/>
    </source>
</evidence>
<dbReference type="InterPro" id="IPR029063">
    <property type="entry name" value="SAM-dependent_MTases_sf"/>
</dbReference>
<dbReference type="EC" id="2.1.1.72" evidence="2"/>
<dbReference type="GO" id="GO:0006298">
    <property type="term" value="P:mismatch repair"/>
    <property type="evidence" value="ECO:0007669"/>
    <property type="project" value="TreeGrafter"/>
</dbReference>
<name>Q2W6U0_PARM1</name>
<dbReference type="GO" id="GO:0032259">
    <property type="term" value="P:methylation"/>
    <property type="evidence" value="ECO:0007669"/>
    <property type="project" value="UniProtKB-KW"/>
</dbReference>
<dbReference type="InterPro" id="IPR012327">
    <property type="entry name" value="MeTrfase_D12"/>
</dbReference>
<dbReference type="PANTHER" id="PTHR30481:SF2">
    <property type="entry name" value="SITE-SPECIFIC DNA-METHYLTRANSFERASE (ADENINE-SPECIFIC)"/>
    <property type="match status" value="1"/>
</dbReference>
<keyword evidence="3 7" id="KW-0489">Methyltransferase</keyword>
<dbReference type="GO" id="GO:0043565">
    <property type="term" value="F:sequence-specific DNA binding"/>
    <property type="evidence" value="ECO:0007669"/>
    <property type="project" value="TreeGrafter"/>
</dbReference>
<reference evidence="7 8" key="1">
    <citation type="journal article" date="2005" name="DNA Res.">
        <title>Complete genome sequence of the facultative anaerobic magnetotactic bacterium Magnetospirillum sp. strain AMB-1.</title>
        <authorList>
            <person name="Matsunaga T."/>
            <person name="Okamura Y."/>
            <person name="Fukuda Y."/>
            <person name="Wahyudi A.T."/>
            <person name="Murase Y."/>
            <person name="Takeyama H."/>
        </authorList>
    </citation>
    <scope>NUCLEOTIDE SEQUENCE [LARGE SCALE GENOMIC DNA]</scope>
    <source>
        <strain evidence="8">ATCC 700264 / AMB-1</strain>
    </source>
</reference>
<dbReference type="GO" id="GO:0009307">
    <property type="term" value="P:DNA restriction-modification system"/>
    <property type="evidence" value="ECO:0007669"/>
    <property type="project" value="InterPro"/>
</dbReference>
<dbReference type="AlphaFoldDB" id="Q2W6U0"/>
<evidence type="ECO:0000256" key="1">
    <source>
        <dbReference type="ARBA" id="ARBA00006594"/>
    </source>
</evidence>
<evidence type="ECO:0000256" key="2">
    <source>
        <dbReference type="ARBA" id="ARBA00011900"/>
    </source>
</evidence>
<dbReference type="STRING" id="342108.amb1631"/>
<dbReference type="REBASE" id="13819">
    <property type="entry name" value="M.MmaAORF1631P"/>
</dbReference>
<dbReference type="EMBL" id="AP007255">
    <property type="protein sequence ID" value="BAE50435.1"/>
    <property type="molecule type" value="Genomic_DNA"/>
</dbReference>
<evidence type="ECO:0000256" key="3">
    <source>
        <dbReference type="ARBA" id="ARBA00022603"/>
    </source>
</evidence>
<dbReference type="HOGENOM" id="CLU_063430_6_0_5"/>
<evidence type="ECO:0000313" key="7">
    <source>
        <dbReference type="EMBL" id="BAE50435.1"/>
    </source>
</evidence>
<keyword evidence="5" id="KW-0949">S-adenosyl-L-methionine</keyword>
<dbReference type="InterPro" id="IPR023095">
    <property type="entry name" value="Ade_MeTrfase_dom_2"/>
</dbReference>
<keyword evidence="8" id="KW-1185">Reference proteome</keyword>
<dbReference type="PROSITE" id="PS00092">
    <property type="entry name" value="N6_MTASE"/>
    <property type="match status" value="1"/>
</dbReference>
<protein>
    <recommendedName>
        <fullName evidence="2">site-specific DNA-methyltransferase (adenine-specific)</fullName>
        <ecNumber evidence="2">2.1.1.72</ecNumber>
    </recommendedName>
</protein>
<gene>
    <name evidence="7" type="ordered locus">amb1631</name>
</gene>
<dbReference type="Pfam" id="PF02086">
    <property type="entry name" value="MethyltransfD12"/>
    <property type="match status" value="1"/>
</dbReference>
<organism evidence="7 8">
    <name type="scientific">Paramagnetospirillum magneticum (strain ATCC 700264 / AMB-1)</name>
    <name type="common">Magnetospirillum magneticum</name>
    <dbReference type="NCBI Taxonomy" id="342108"/>
    <lineage>
        <taxon>Bacteria</taxon>
        <taxon>Pseudomonadati</taxon>
        <taxon>Pseudomonadota</taxon>
        <taxon>Alphaproteobacteria</taxon>
        <taxon>Rhodospirillales</taxon>
        <taxon>Magnetospirillaceae</taxon>
        <taxon>Paramagnetospirillum</taxon>
    </lineage>
</organism>
<dbReference type="Gene3D" id="1.10.1020.10">
    <property type="entry name" value="Adenine-specific Methyltransferase, Domain 2"/>
    <property type="match status" value="1"/>
</dbReference>
<dbReference type="SUPFAM" id="SSF53335">
    <property type="entry name" value="S-adenosyl-L-methionine-dependent methyltransferases"/>
    <property type="match status" value="1"/>
</dbReference>
<comment type="similarity">
    <text evidence="1">Belongs to the N(4)/N(6)-methyltransferase family.</text>
</comment>
<sequence length="249" mass="27934">MISPFIGGGAVELDLGQRGIQVHGFDVFAPLTNCWQQIKFDAGAVADSARQFHPMDRDGFYQLQKSYFYILDPVMQAAAFFAINRSSYSGLTFSGGFSGERFTPSSIDKLARTTIPNITVDQADFELSLSRHPDTFVYADPPYLLTHEKSNLYGLRGDAHRHFDHSLLAEVLRNRSGSWLLSYNDTEPVRRLYEGFAMVAASWTYGTGKVGAELLIFSNELADAAGMTRLRRRFGCPWHRDDDLMIQVA</sequence>
<accession>Q2W6U0</accession>